<sequence>MNGWISWHFLLYSPFLHIIRSLGHVQRLLCLLHYHQNPRLNGFTLNTKIKWEYYFLTNITKLQLFRISRKEVELDVTWLTWSLSHPLFDQPVSGVVRRHTNKCPTHIFCTIVR</sequence>
<gene>
    <name evidence="2" type="ORF">B0H66DRAFT_319375</name>
</gene>
<accession>A0AAE0HXE7</accession>
<proteinExistence type="predicted"/>
<name>A0AAE0HXE7_9PEZI</name>
<organism evidence="2 3">
    <name type="scientific">Apodospora peruviana</name>
    <dbReference type="NCBI Taxonomy" id="516989"/>
    <lineage>
        <taxon>Eukaryota</taxon>
        <taxon>Fungi</taxon>
        <taxon>Dikarya</taxon>
        <taxon>Ascomycota</taxon>
        <taxon>Pezizomycotina</taxon>
        <taxon>Sordariomycetes</taxon>
        <taxon>Sordariomycetidae</taxon>
        <taxon>Sordariales</taxon>
        <taxon>Lasiosphaeriaceae</taxon>
        <taxon>Apodospora</taxon>
    </lineage>
</organism>
<feature type="signal peptide" evidence="1">
    <location>
        <begin position="1"/>
        <end position="23"/>
    </location>
</feature>
<dbReference type="AlphaFoldDB" id="A0AAE0HXE7"/>
<evidence type="ECO:0000256" key="1">
    <source>
        <dbReference type="SAM" id="SignalP"/>
    </source>
</evidence>
<dbReference type="EMBL" id="JAUEDM010000006">
    <property type="protein sequence ID" value="KAK3314708.1"/>
    <property type="molecule type" value="Genomic_DNA"/>
</dbReference>
<evidence type="ECO:0000313" key="2">
    <source>
        <dbReference type="EMBL" id="KAK3314708.1"/>
    </source>
</evidence>
<keyword evidence="1" id="KW-0732">Signal</keyword>
<keyword evidence="3" id="KW-1185">Reference proteome</keyword>
<reference evidence="2" key="2">
    <citation type="submission" date="2023-06" db="EMBL/GenBank/DDBJ databases">
        <authorList>
            <consortium name="Lawrence Berkeley National Laboratory"/>
            <person name="Haridas S."/>
            <person name="Hensen N."/>
            <person name="Bonometti L."/>
            <person name="Westerberg I."/>
            <person name="Brannstrom I.O."/>
            <person name="Guillou S."/>
            <person name="Cros-Aarteil S."/>
            <person name="Calhoun S."/>
            <person name="Kuo A."/>
            <person name="Mondo S."/>
            <person name="Pangilinan J."/>
            <person name="Riley R."/>
            <person name="Labutti K."/>
            <person name="Andreopoulos B."/>
            <person name="Lipzen A."/>
            <person name="Chen C."/>
            <person name="Yanf M."/>
            <person name="Daum C."/>
            <person name="Ng V."/>
            <person name="Clum A."/>
            <person name="Steindorff A."/>
            <person name="Ohm R."/>
            <person name="Martin F."/>
            <person name="Silar P."/>
            <person name="Natvig D."/>
            <person name="Lalanne C."/>
            <person name="Gautier V."/>
            <person name="Ament-Velasquez S.L."/>
            <person name="Kruys A."/>
            <person name="Hutchinson M.I."/>
            <person name="Powell A.J."/>
            <person name="Barry K."/>
            <person name="Miller A.N."/>
            <person name="Grigoriev I.V."/>
            <person name="Debuchy R."/>
            <person name="Gladieux P."/>
            <person name="Thoren M.H."/>
            <person name="Johannesson H."/>
        </authorList>
    </citation>
    <scope>NUCLEOTIDE SEQUENCE</scope>
    <source>
        <strain evidence="2">CBS 118394</strain>
    </source>
</reference>
<feature type="chain" id="PRO_5042053819" evidence="1">
    <location>
        <begin position="24"/>
        <end position="113"/>
    </location>
</feature>
<reference evidence="2" key="1">
    <citation type="journal article" date="2023" name="Mol. Phylogenet. Evol.">
        <title>Genome-scale phylogeny and comparative genomics of the fungal order Sordariales.</title>
        <authorList>
            <person name="Hensen N."/>
            <person name="Bonometti L."/>
            <person name="Westerberg I."/>
            <person name="Brannstrom I.O."/>
            <person name="Guillou S."/>
            <person name="Cros-Aarteil S."/>
            <person name="Calhoun S."/>
            <person name="Haridas S."/>
            <person name="Kuo A."/>
            <person name="Mondo S."/>
            <person name="Pangilinan J."/>
            <person name="Riley R."/>
            <person name="LaButti K."/>
            <person name="Andreopoulos B."/>
            <person name="Lipzen A."/>
            <person name="Chen C."/>
            <person name="Yan M."/>
            <person name="Daum C."/>
            <person name="Ng V."/>
            <person name="Clum A."/>
            <person name="Steindorff A."/>
            <person name="Ohm R.A."/>
            <person name="Martin F."/>
            <person name="Silar P."/>
            <person name="Natvig D.O."/>
            <person name="Lalanne C."/>
            <person name="Gautier V."/>
            <person name="Ament-Velasquez S.L."/>
            <person name="Kruys A."/>
            <person name="Hutchinson M.I."/>
            <person name="Powell A.J."/>
            <person name="Barry K."/>
            <person name="Miller A.N."/>
            <person name="Grigoriev I.V."/>
            <person name="Debuchy R."/>
            <person name="Gladieux P."/>
            <person name="Hiltunen Thoren M."/>
            <person name="Johannesson H."/>
        </authorList>
    </citation>
    <scope>NUCLEOTIDE SEQUENCE</scope>
    <source>
        <strain evidence="2">CBS 118394</strain>
    </source>
</reference>
<evidence type="ECO:0000313" key="3">
    <source>
        <dbReference type="Proteomes" id="UP001283341"/>
    </source>
</evidence>
<protein>
    <submittedName>
        <fullName evidence="2">Uncharacterized protein</fullName>
    </submittedName>
</protein>
<dbReference type="Proteomes" id="UP001283341">
    <property type="component" value="Unassembled WGS sequence"/>
</dbReference>
<comment type="caution">
    <text evidence="2">The sequence shown here is derived from an EMBL/GenBank/DDBJ whole genome shotgun (WGS) entry which is preliminary data.</text>
</comment>